<dbReference type="EMBL" id="JABWDU010000003">
    <property type="protein sequence ID" value="NVD39832.1"/>
    <property type="molecule type" value="Genomic_DNA"/>
</dbReference>
<keyword evidence="5" id="KW-1185">Reference proteome</keyword>
<keyword evidence="2" id="KW-0012">Acyltransferase</keyword>
<dbReference type="InterPro" id="IPR050680">
    <property type="entry name" value="YpeA/RimI_acetyltransf"/>
</dbReference>
<dbReference type="RefSeq" id="WP_281410685.1">
    <property type="nucleotide sequence ID" value="NZ_JABWDU010000003.1"/>
</dbReference>
<dbReference type="GO" id="GO:0016747">
    <property type="term" value="F:acyltransferase activity, transferring groups other than amino-acyl groups"/>
    <property type="evidence" value="ECO:0007669"/>
    <property type="project" value="InterPro"/>
</dbReference>
<organism evidence="4 5">
    <name type="scientific">Ensifer oleiphilus</name>
    <dbReference type="NCBI Taxonomy" id="2742698"/>
    <lineage>
        <taxon>Bacteria</taxon>
        <taxon>Pseudomonadati</taxon>
        <taxon>Pseudomonadota</taxon>
        <taxon>Alphaproteobacteria</taxon>
        <taxon>Hyphomicrobiales</taxon>
        <taxon>Rhizobiaceae</taxon>
        <taxon>Sinorhizobium/Ensifer group</taxon>
        <taxon>Ensifer</taxon>
    </lineage>
</organism>
<dbReference type="PANTHER" id="PTHR43420:SF12">
    <property type="entry name" value="N-ACETYLTRANSFERASE DOMAIN-CONTAINING PROTEIN"/>
    <property type="match status" value="1"/>
</dbReference>
<dbReference type="SUPFAM" id="SSF55729">
    <property type="entry name" value="Acyl-CoA N-acyltransferases (Nat)"/>
    <property type="match status" value="1"/>
</dbReference>
<dbReference type="InterPro" id="IPR016181">
    <property type="entry name" value="Acyl_CoA_acyltransferase"/>
</dbReference>
<reference evidence="4 5" key="1">
    <citation type="submission" date="2020-06" db="EMBL/GenBank/DDBJ databases">
        <authorList>
            <person name="Grouzdev D.S."/>
        </authorList>
    </citation>
    <scope>NUCLEOTIDE SEQUENCE [LARGE SCALE GENOMIC DNA]</scope>
    <source>
        <strain evidence="4 5">HO-A22</strain>
    </source>
</reference>
<dbReference type="PANTHER" id="PTHR43420">
    <property type="entry name" value="ACETYLTRANSFERASE"/>
    <property type="match status" value="1"/>
</dbReference>
<keyword evidence="1 4" id="KW-0808">Transferase</keyword>
<protein>
    <submittedName>
        <fullName evidence="4">GNAT family N-acetyltransferase</fullName>
    </submittedName>
</protein>
<evidence type="ECO:0000256" key="1">
    <source>
        <dbReference type="ARBA" id="ARBA00022679"/>
    </source>
</evidence>
<evidence type="ECO:0000259" key="3">
    <source>
        <dbReference type="PROSITE" id="PS51186"/>
    </source>
</evidence>
<dbReference type="Gene3D" id="3.40.630.30">
    <property type="match status" value="1"/>
</dbReference>
<sequence length="163" mass="19013">MGLRHATSDDMPFLQRLYRSFRMDELAGVRWPMEQKHAFLEQQFIFQHRHYMAAFPDAEFLIIELKGMPIGRLYLNFSREQWLIVDIGLAPEWRSQGRGSSLLSAIQREMTRSGVQSLMLHVEHHNIAAQALYRRLGFRDVEGGSSHIRMEWPCSIVSNATPR</sequence>
<dbReference type="AlphaFoldDB" id="A0A7Y6Q696"/>
<evidence type="ECO:0000313" key="5">
    <source>
        <dbReference type="Proteomes" id="UP000520198"/>
    </source>
</evidence>
<name>A0A7Y6Q696_9HYPH</name>
<dbReference type="InterPro" id="IPR000182">
    <property type="entry name" value="GNAT_dom"/>
</dbReference>
<dbReference type="PROSITE" id="PS51186">
    <property type="entry name" value="GNAT"/>
    <property type="match status" value="1"/>
</dbReference>
<dbReference type="Pfam" id="PF00583">
    <property type="entry name" value="Acetyltransf_1"/>
    <property type="match status" value="1"/>
</dbReference>
<comment type="caution">
    <text evidence="4">The sequence shown here is derived from an EMBL/GenBank/DDBJ whole genome shotgun (WGS) entry which is preliminary data.</text>
</comment>
<feature type="domain" description="N-acetyltransferase" evidence="3">
    <location>
        <begin position="1"/>
        <end position="155"/>
    </location>
</feature>
<accession>A0A7Y6Q696</accession>
<gene>
    <name evidence="4" type="ORF">HT585_13270</name>
</gene>
<dbReference type="Proteomes" id="UP000520198">
    <property type="component" value="Unassembled WGS sequence"/>
</dbReference>
<proteinExistence type="predicted"/>
<evidence type="ECO:0000256" key="2">
    <source>
        <dbReference type="ARBA" id="ARBA00023315"/>
    </source>
</evidence>
<evidence type="ECO:0000313" key="4">
    <source>
        <dbReference type="EMBL" id="NVD39832.1"/>
    </source>
</evidence>